<proteinExistence type="predicted"/>
<keyword evidence="1" id="KW-0934">Plastid</keyword>
<keyword evidence="1" id="KW-0150">Chloroplast</keyword>
<dbReference type="EMBL" id="MF101465">
    <property type="protein sequence ID" value="ARW69515.1"/>
    <property type="molecule type" value="Genomic_DNA"/>
</dbReference>
<evidence type="ECO:0000313" key="1">
    <source>
        <dbReference type="EMBL" id="ARW69515.1"/>
    </source>
</evidence>
<evidence type="ECO:0008006" key="2">
    <source>
        <dbReference type="Google" id="ProtNLM"/>
    </source>
</evidence>
<dbReference type="RefSeq" id="YP_009399696.1">
    <property type="nucleotide sequence ID" value="NC_035298.1"/>
</dbReference>
<reference evidence="1" key="1">
    <citation type="journal article" date="2017" name="J. Phycol.">
        <title>Analysis of chloroplast genomes and a supermatrix inform reclassification of the Rhodomelaceae (Rhodophyta).</title>
        <authorList>
            <person name="Diaz-Tapia P."/>
            <person name="Maggs C.A."/>
            <person name="West J.A."/>
            <person name="Verbruggen H."/>
        </authorList>
    </citation>
    <scope>NUCLEOTIDE SEQUENCE</scope>
    <source>
        <strain evidence="1">PD1820</strain>
    </source>
</reference>
<organism evidence="1">
    <name type="scientific">Digenea simplex</name>
    <name type="common">Marine red alga</name>
    <name type="synonym">Conferva simplex</name>
    <dbReference type="NCBI Taxonomy" id="945030"/>
    <lineage>
        <taxon>Eukaryota</taxon>
        <taxon>Rhodophyta</taxon>
        <taxon>Florideophyceae</taxon>
        <taxon>Rhodymeniophycidae</taxon>
        <taxon>Ceramiales</taxon>
        <taxon>Rhodomelaceae</taxon>
        <taxon>Polysiphonioideae</taxon>
        <taxon>Digenea</taxon>
    </lineage>
</organism>
<name>A0A1Z1MUV4_DIGSM</name>
<geneLocation type="chloroplast" evidence="1"/>
<protein>
    <recommendedName>
        <fullName evidence="2">Reverse transcriptase N-terminal domain-containing protein</fullName>
    </recommendedName>
</protein>
<dbReference type="AlphaFoldDB" id="A0A1Z1MUV4"/>
<sequence>MIQRQIYRASRRYDLNYVYMLQKYLINCNDIKITELKKIFDSFRLYKTFSNNNNKKLISSDCKSLNLLEFLVNVIFTNNEAGQTVLEKIKQSLVYISIKPTWDAKFSRKLCRYFKLFKLNVENYNNYLKNHVKYQEVFTDLFRSKLKFYHYINAPIRYWLFRYSVNSNDLLSIASIEITQIIDKICLANLNNLSLIFSKIMIFDLYWFSFNLGKKVFKYSKLYTENHKIIKSGMKMQNYYICKYLIFQFLYRKTYDGYLKSKVFTNRNQIIYLIYVMYHIFHKCFENIIVTREITVLHKQINQFVNIYSRKRKYITTSLAFLLQSKIFNVLNLNINTFNYYSNIYNDYLACIK</sequence>
<dbReference type="GeneID" id="33362203"/>
<accession>A0A1Z1MUV4</accession>
<gene>
    <name evidence="1" type="primary">ConsOrf5</name>
</gene>